<sequence>MTNGKFIENCNLHRVIVHLHVSIDVVLRLEDLEPTIETLDCPDTYSVRWPTHVYCPG</sequence>
<organism evidence="1">
    <name type="scientific">Pinus koraiensis</name>
    <name type="common">Korean pine</name>
    <dbReference type="NCBI Taxonomy" id="88728"/>
    <lineage>
        <taxon>Eukaryota</taxon>
        <taxon>Viridiplantae</taxon>
        <taxon>Streptophyta</taxon>
        <taxon>Embryophyta</taxon>
        <taxon>Tracheophyta</taxon>
        <taxon>Spermatophyta</taxon>
        <taxon>Pinopsida</taxon>
        <taxon>Pinidae</taxon>
        <taxon>Conifers I</taxon>
        <taxon>Pinales</taxon>
        <taxon>Pinaceae</taxon>
        <taxon>Pinus</taxon>
        <taxon>Pinus subgen. Strobus</taxon>
    </lineage>
</organism>
<dbReference type="GeneID" id="5048412"/>
<proteinExistence type="predicted"/>
<reference evidence="1" key="1">
    <citation type="submission" date="2007-04" db="EMBL/GenBank/DDBJ databases">
        <authorList>
            <person name="Noh E.W."/>
            <person name="Lee J.S."/>
            <person name="Choi Y.I."/>
            <person name="Han M.S."/>
            <person name="Yi Y.S."/>
            <person name="Han S.U."/>
        </authorList>
    </citation>
    <scope>NUCLEOTIDE SEQUENCE</scope>
</reference>
<accession>A4QM90</accession>
<dbReference type="EMBL" id="AY228468">
    <property type="protein sequence ID" value="ABP35427.1"/>
    <property type="molecule type" value="Genomic_DNA"/>
</dbReference>
<name>A4QM90_PINKO</name>
<geneLocation type="chloroplast" evidence="1"/>
<protein>
    <submittedName>
        <fullName evidence="1">ORF57e</fullName>
    </submittedName>
</protein>
<dbReference type="RefSeq" id="YP_001152184.1">
    <property type="nucleotide sequence ID" value="NC_004677.2"/>
</dbReference>
<keyword evidence="1" id="KW-0150">Chloroplast</keyword>
<evidence type="ECO:0000313" key="1">
    <source>
        <dbReference type="EMBL" id="ABP35427.1"/>
    </source>
</evidence>
<keyword evidence="1" id="KW-0934">Plastid</keyword>
<dbReference type="AlphaFoldDB" id="A4QM90"/>